<sequence length="533" mass="59606">MMGSSDDNDKPMVSLPHLSIWSSWISSQLHPFYKCCFSIIREATFDSTDLISEGDIVTGTSSIMFHVSESIPWDVQRVHNVLARIPTGSSLPLLIVSGDAYTEETFDPSLTISRRLGLHDVDTTRISSFSVIFLCDSCCKENPNSLFKDDKVREGLQWLAKHSPRQPTVCQLKTRDFVMDYLTSSEEVLENDDAASEGPNYFISIFNAALDRLVHEIVRTASLNANHWPSPDIDLLEKSSNECDLVDMFLPSVGWSSPLRIEPVVKAIKGCKLPEFSTDISWLKEGSYMGLKIIDQQLGLEKSLMNYMTQSCQMLKSDLAAREAGIMVQTSAYLELHGSYYYIVPRWSMIFRRIQNWRLMNLAAGVCSVAYLLEQHQDRLSAAADHVQGFYVATPPKLITMTQNLQKKGDSEGLLPMYSFPTRLPFNMIFEVSCNILLTEPPTTSLQPSILSAHIHEGGDATKTNNLAENSEADLKCTSARDEGGPQVLNNSSTNGLFPLSPKEFSGISARRTRMPGTFRSEDISPIREERAK</sequence>
<evidence type="ECO:0000313" key="3">
    <source>
        <dbReference type="Proteomes" id="UP001327560"/>
    </source>
</evidence>
<dbReference type="Proteomes" id="UP001327560">
    <property type="component" value="Chromosome 1"/>
</dbReference>
<dbReference type="AlphaFoldDB" id="A0AAQ3Q050"/>
<evidence type="ECO:0000313" key="2">
    <source>
        <dbReference type="EMBL" id="WOK93713.1"/>
    </source>
</evidence>
<keyword evidence="3" id="KW-1185">Reference proteome</keyword>
<protein>
    <submittedName>
        <fullName evidence="2">SAC3 family protein B isoform X4</fullName>
    </submittedName>
</protein>
<dbReference type="GO" id="GO:0070390">
    <property type="term" value="C:transcription export complex 2"/>
    <property type="evidence" value="ECO:0007669"/>
    <property type="project" value="TreeGrafter"/>
</dbReference>
<dbReference type="PANTHER" id="PTHR12436:SF17">
    <property type="entry name" value="SAC3 FAMILY PROTEIN B"/>
    <property type="match status" value="1"/>
</dbReference>
<feature type="compositionally biased region" description="Basic and acidic residues" evidence="1">
    <location>
        <begin position="520"/>
        <end position="533"/>
    </location>
</feature>
<name>A0AAQ3Q050_9LILI</name>
<accession>A0AAQ3Q050</accession>
<dbReference type="GO" id="GO:0005737">
    <property type="term" value="C:cytoplasm"/>
    <property type="evidence" value="ECO:0007669"/>
    <property type="project" value="TreeGrafter"/>
</dbReference>
<dbReference type="EMBL" id="CP136890">
    <property type="protein sequence ID" value="WOK93713.1"/>
    <property type="molecule type" value="Genomic_DNA"/>
</dbReference>
<evidence type="ECO:0000256" key="1">
    <source>
        <dbReference type="SAM" id="MobiDB-lite"/>
    </source>
</evidence>
<dbReference type="PANTHER" id="PTHR12436">
    <property type="entry name" value="80 KDA MCM3-ASSOCIATED PROTEIN"/>
    <property type="match status" value="1"/>
</dbReference>
<reference evidence="2 3" key="1">
    <citation type="submission" date="2023-10" db="EMBL/GenBank/DDBJ databases">
        <title>Chromosome-scale genome assembly provides insights into flower coloration mechanisms of Canna indica.</title>
        <authorList>
            <person name="Li C."/>
        </authorList>
    </citation>
    <scope>NUCLEOTIDE SEQUENCE [LARGE SCALE GENOMIC DNA]</scope>
    <source>
        <tissue evidence="2">Flower</tissue>
    </source>
</reference>
<proteinExistence type="predicted"/>
<organism evidence="2 3">
    <name type="scientific">Canna indica</name>
    <name type="common">Indian-shot</name>
    <dbReference type="NCBI Taxonomy" id="4628"/>
    <lineage>
        <taxon>Eukaryota</taxon>
        <taxon>Viridiplantae</taxon>
        <taxon>Streptophyta</taxon>
        <taxon>Embryophyta</taxon>
        <taxon>Tracheophyta</taxon>
        <taxon>Spermatophyta</taxon>
        <taxon>Magnoliopsida</taxon>
        <taxon>Liliopsida</taxon>
        <taxon>Zingiberales</taxon>
        <taxon>Cannaceae</taxon>
        <taxon>Canna</taxon>
    </lineage>
</organism>
<dbReference type="GO" id="GO:0006406">
    <property type="term" value="P:mRNA export from nucleus"/>
    <property type="evidence" value="ECO:0007669"/>
    <property type="project" value="TreeGrafter"/>
</dbReference>
<dbReference type="InterPro" id="IPR045107">
    <property type="entry name" value="SAC3/GANP/THP3"/>
</dbReference>
<feature type="region of interest" description="Disordered" evidence="1">
    <location>
        <begin position="479"/>
        <end position="533"/>
    </location>
</feature>
<gene>
    <name evidence="2" type="ORF">Cni_G02413</name>
</gene>